<reference evidence="4" key="3">
    <citation type="submission" date="2005-04" db="EMBL/GenBank/DDBJ databases">
        <title>.</title>
        <authorList>
            <person name="Ghedin E."/>
            <person name="Blandin G."/>
            <person name="Bartholomeu D."/>
            <person name="Caler E."/>
            <person name="Haas B."/>
            <person name="Hannick L."/>
            <person name="Shallom J."/>
            <person name="Hou L."/>
            <person name="Djikeng A."/>
            <person name="Feldblyum T."/>
            <person name="Hostetler J."/>
            <person name="Johnson J."/>
            <person name="Jones K."/>
            <person name="Koo H.L."/>
            <person name="Larkin C."/>
            <person name="Pai G."/>
            <person name="Peterson J."/>
            <person name="Khalak H.G."/>
            <person name="Salzberg S."/>
            <person name="Simpson A.J."/>
            <person name="Tallon L."/>
            <person name="Van Aken S."/>
            <person name="Wanless D."/>
            <person name="White O."/>
            <person name="Wortman J."/>
            <person name="Fraser C.M."/>
            <person name="El-Sayed N.M.A."/>
        </authorList>
    </citation>
    <scope>NUCLEOTIDE SEQUENCE</scope>
    <source>
        <strain evidence="4">GUTat10.1</strain>
    </source>
</reference>
<feature type="domain" description="Aminopeptidase N-like N-terminal" evidence="3">
    <location>
        <begin position="182"/>
        <end position="312"/>
    </location>
</feature>
<dbReference type="Pfam" id="PF01433">
    <property type="entry name" value="Peptidase_M1"/>
    <property type="match status" value="1"/>
</dbReference>
<accession>Q57V73</accession>
<feature type="compositionally biased region" description="Polar residues" evidence="1">
    <location>
        <begin position="125"/>
        <end position="143"/>
    </location>
</feature>
<keyword evidence="4" id="KW-0645">Protease</keyword>
<sequence>MHRWRPTHCTLQLNFLRPSECGEGQPQVLRAGDAYSGTSTIRYLRCDSKKDEGSTSPAVGSPTRNEPNVAIPRKEDGLHFHAITNIPHSLPKALPLTLQSMKVQMASQRSGAASLKVLKVVDESNSISDGNKNNSGTGPTGASRSDKHVKNCEARKREKQFLKKKQRCKNSDEHNSMGGDGSCEQQADDPGSKYVYFEGGADMPAGSTVLLSIAFTGRVQAWDQGGIYAGEQREGGAGSRVLLTHFEVALARLAFPCPDDPQEYRIVWQLQLLQLPAEYNMVVSNTTEITKKAVGSRGMQYSFAPIGPLPAYVIAFAAFAGAVEVLEEDLQLRGLPAVEYIEQTTNGKSLSGHDGKGNHAMRTVTMRVVTHATSGVAPPVLAQVAHTARDAIRLLEDFFDSPIPLQQLPFCSSHSSNDHWGSDYYCCEWQQYGGGETLTIVVAPTMPYISGMEHHGCIFLNESIYSLTQSVGGTGARGASRSNAPGSETVVEVERVELIVHELVHHWVGNALGMPFVLKEGVCQLMEQCLGDVIMGRPMRKVRPAATGANTTASNINTDSAKTRADDANLVIVDAEKGKEFTFHSYQKALNTLRNVVSVMGFNVFKERMQRMYASEVLEDARSKTSSLPPYVSATKFMAYMNPQDAALYCT</sequence>
<organism evidence="4 6">
    <name type="scientific">Trypanosoma brucei brucei (strain 927/4 GUTat10.1)</name>
    <dbReference type="NCBI Taxonomy" id="185431"/>
    <lineage>
        <taxon>Eukaryota</taxon>
        <taxon>Discoba</taxon>
        <taxon>Euglenozoa</taxon>
        <taxon>Kinetoplastea</taxon>
        <taxon>Metakinetoplastina</taxon>
        <taxon>Trypanosomatida</taxon>
        <taxon>Trypanosomatidae</taxon>
        <taxon>Trypanosoma</taxon>
    </lineage>
</organism>
<feature type="compositionally biased region" description="Polar residues" evidence="1">
    <location>
        <begin position="54"/>
        <end position="66"/>
    </location>
</feature>
<dbReference type="KEGG" id="tbr:Tb927.8.7520"/>
<dbReference type="EMBL" id="CP000071">
    <property type="protein sequence ID" value="AAZ13515.1"/>
    <property type="molecule type" value="Genomic_DNA"/>
</dbReference>
<dbReference type="Proteomes" id="UP000008524">
    <property type="component" value="Chromosome 8"/>
</dbReference>
<proteinExistence type="predicted"/>
<feature type="compositionally biased region" description="Basic and acidic residues" evidence="1">
    <location>
        <begin position="144"/>
        <end position="161"/>
    </location>
</feature>
<dbReference type="InterPro" id="IPR045357">
    <property type="entry name" value="Aminopeptidase_N-like_N"/>
</dbReference>
<keyword evidence="4" id="KW-0031">Aminopeptidase</keyword>
<reference evidence="5" key="1">
    <citation type="journal article" date="2005" name="Science">
        <title>Comparative genomics of trypanosomatid parasitic protozoa.</title>
        <authorList>
            <person name="El-Sayed N.M."/>
            <person name="Myler P.J."/>
            <person name="Blandin G."/>
            <person name="Berriman M."/>
            <person name="Crabtree J."/>
            <person name="Aggarwal G."/>
            <person name="Caler E."/>
            <person name="Renauld H."/>
            <person name="Worthey E.A."/>
            <person name="Hertz-Fowler C."/>
            <person name="Ghedin E."/>
            <person name="Peacock C."/>
            <person name="Bartholomeu D.C."/>
            <person name="Haas B.J."/>
            <person name="Tran A.N."/>
            <person name="Wortman J.R."/>
            <person name="Alsmark U.C."/>
            <person name="Angiuoli S."/>
            <person name="Anupama A."/>
            <person name="Badger J."/>
            <person name="Bringaud F."/>
            <person name="Cadag E."/>
            <person name="Carlton J.M."/>
            <person name="Cerqueira G.C."/>
            <person name="Creasy T."/>
            <person name="Delcher A.L."/>
            <person name="Djikeng A."/>
            <person name="Embley T.M."/>
            <person name="Hauser C."/>
            <person name="Ivens A.C."/>
            <person name="Kummerfeld S.K."/>
            <person name="Pereira-Leal J.B."/>
            <person name="Nilsson D."/>
            <person name="Peterson J."/>
            <person name="Salzberg S.L."/>
            <person name="Shallom J."/>
            <person name="Silva J.C."/>
            <person name="Sundaram J."/>
            <person name="Westenberger S."/>
            <person name="White O."/>
            <person name="Melville S.E."/>
            <person name="Donelson J.E."/>
            <person name="Andersson B."/>
            <person name="Stuart K.D."/>
            <person name="Hall N."/>
        </authorList>
    </citation>
    <scope>NUCLEOTIDE SEQUENCE</scope>
    <source>
        <strain evidence="5">927/4 GUTat10.1</strain>
    </source>
</reference>
<name>Q57V73_TRYB2</name>
<dbReference type="RefSeq" id="XP_847581.1">
    <property type="nucleotide sequence ID" value="XM_842488.1"/>
</dbReference>
<dbReference type="GO" id="GO:0006508">
    <property type="term" value="P:proteolysis"/>
    <property type="evidence" value="ECO:0000255"/>
    <property type="project" value="GeneDB"/>
</dbReference>
<dbReference type="GO" id="GO:0005737">
    <property type="term" value="C:cytoplasm"/>
    <property type="evidence" value="ECO:0000314"/>
    <property type="project" value="GeneDB"/>
</dbReference>
<dbReference type="STRING" id="185431.Q57V73"/>
<dbReference type="OMA" id="EHHCSII"/>
<dbReference type="PaxDb" id="5691-AAZ13515"/>
<dbReference type="SUPFAM" id="SSF63737">
    <property type="entry name" value="Leukotriene A4 hydrolase N-terminal domain"/>
    <property type="match status" value="1"/>
</dbReference>
<dbReference type="InterPro" id="IPR042097">
    <property type="entry name" value="Aminopeptidase_N-like_N_sf"/>
</dbReference>
<evidence type="ECO:0000313" key="4">
    <source>
        <dbReference type="EMBL" id="AAX70478.1"/>
    </source>
</evidence>
<reference evidence="5 6" key="2">
    <citation type="journal article" date="2005" name="Science">
        <title>The genome of the African trypanosome Trypanosoma brucei.</title>
        <authorList>
            <person name="Berriman M."/>
            <person name="Ghedin E."/>
            <person name="Hertz-Fowler C."/>
            <person name="Blandin G."/>
            <person name="Renauld H."/>
            <person name="Bartholomeu D.C."/>
            <person name="Lennard N.J."/>
            <person name="Caler E."/>
            <person name="Hamlin N.E."/>
            <person name="Haas B."/>
            <person name="Bohme U."/>
            <person name="Hannick L."/>
            <person name="Aslett M.A."/>
            <person name="Shallom J."/>
            <person name="Marcello L."/>
            <person name="Hou L."/>
            <person name="Wickstead B."/>
            <person name="Alsmark U.C."/>
            <person name="Arrowsmith C."/>
            <person name="Atkin R.J."/>
            <person name="Barron A.J."/>
            <person name="Bringaud F."/>
            <person name="Brooks K."/>
            <person name="Carrington M."/>
            <person name="Cherevach I."/>
            <person name="Chillingworth T.J."/>
            <person name="Churcher C."/>
            <person name="Clark L.N."/>
            <person name="Corton C.H."/>
            <person name="Cronin A."/>
            <person name="Davies R.M."/>
            <person name="Doggett J."/>
            <person name="Djikeng A."/>
            <person name="Feldblyum T."/>
            <person name="Field M.C."/>
            <person name="Fraser A."/>
            <person name="Goodhead I."/>
            <person name="Hance Z."/>
            <person name="Harper D."/>
            <person name="Harris B.R."/>
            <person name="Hauser H."/>
            <person name="Hostetler J."/>
            <person name="Ivens A."/>
            <person name="Jagels K."/>
            <person name="Johnson D."/>
            <person name="Johnson J."/>
            <person name="Jones K."/>
            <person name="Kerhornou A.X."/>
            <person name="Koo H."/>
            <person name="Larke N."/>
            <person name="Landfear S."/>
            <person name="Larkin C."/>
            <person name="Leech V."/>
            <person name="Line A."/>
            <person name="Lord A."/>
            <person name="Macleod A."/>
            <person name="Mooney P.J."/>
            <person name="Moule S."/>
            <person name="Martin D.M."/>
            <person name="Morgan G.W."/>
            <person name="Mungall K."/>
            <person name="Norbertczak H."/>
            <person name="Ormond D."/>
            <person name="Pai G."/>
            <person name="Peacock C.S."/>
            <person name="Peterson J."/>
            <person name="Quail M.A."/>
            <person name="Rabbinowitsch E."/>
            <person name="Rajandream M.A."/>
            <person name="Reitter C."/>
            <person name="Salzberg S.L."/>
            <person name="Sanders M."/>
            <person name="Schobel S."/>
            <person name="Sharp S."/>
            <person name="Simmonds M."/>
            <person name="Simpson A.J."/>
            <person name="Tallon L."/>
            <person name="Turner C.M."/>
            <person name="Tait A."/>
            <person name="Tivey A.R."/>
            <person name="Van Aken S."/>
            <person name="Walker D."/>
            <person name="Wanless D."/>
            <person name="Wang S."/>
            <person name="White B."/>
            <person name="White O."/>
            <person name="Whitehead S."/>
            <person name="Woodward J."/>
            <person name="Wortman J."/>
            <person name="Adams M.D."/>
            <person name="Embley T.M."/>
            <person name="Gull K."/>
            <person name="Ullu E."/>
            <person name="Barry J.D."/>
            <person name="Fairlamb A.H."/>
            <person name="Opperdoes F."/>
            <person name="Barrell B.G."/>
            <person name="Donelson J.E."/>
            <person name="Hall N."/>
            <person name="Fraser C.M."/>
            <person name="Melville S.E."/>
            <person name="El-Sayed N.M."/>
        </authorList>
    </citation>
    <scope>NUCLEOTIDE SEQUENCE [LARGE SCALE GENOMIC DNA]</scope>
    <source>
        <strain evidence="5 6">927/4 GUTat10.1</strain>
    </source>
</reference>
<dbReference type="PANTHER" id="PTHR11533:SF299">
    <property type="entry name" value="AMINOPEPTIDASE"/>
    <property type="match status" value="1"/>
</dbReference>
<feature type="region of interest" description="Disordered" evidence="1">
    <location>
        <begin position="47"/>
        <end position="69"/>
    </location>
</feature>
<dbReference type="GO" id="GO:0008237">
    <property type="term" value="F:metallopeptidase activity"/>
    <property type="evidence" value="ECO:0000255"/>
    <property type="project" value="GeneDB"/>
</dbReference>
<feature type="region of interest" description="Disordered" evidence="1">
    <location>
        <begin position="125"/>
        <end position="188"/>
    </location>
</feature>
<dbReference type="SUPFAM" id="SSF55486">
    <property type="entry name" value="Metalloproteases ('zincins'), catalytic domain"/>
    <property type="match status" value="1"/>
</dbReference>
<evidence type="ECO:0000259" key="2">
    <source>
        <dbReference type="Pfam" id="PF01433"/>
    </source>
</evidence>
<dbReference type="Gene3D" id="2.60.40.1730">
    <property type="entry name" value="tricorn interacting facor f3 domain"/>
    <property type="match status" value="1"/>
</dbReference>
<dbReference type="InterPro" id="IPR014782">
    <property type="entry name" value="Peptidase_M1_dom"/>
</dbReference>
<dbReference type="GO" id="GO:0008270">
    <property type="term" value="F:zinc ion binding"/>
    <property type="evidence" value="ECO:0007669"/>
    <property type="project" value="InterPro"/>
</dbReference>
<reference evidence="5" key="4">
    <citation type="submission" date="2005-04" db="EMBL/GenBank/DDBJ databases">
        <title>Sequencing, closure, and annotation of Trypanosoma brucei chromosomes 2 through 8.</title>
        <authorList>
            <person name="Ghedin E."/>
            <person name="Blandin G."/>
            <person name="Bartholomeu D."/>
            <person name="Caler E."/>
            <person name="Haas B."/>
            <person name="Hannick L."/>
            <person name="Shallom J."/>
            <person name="Hou L."/>
            <person name="Djikeng A."/>
            <person name="Feldblyum T."/>
            <person name="Hostetler J."/>
            <person name="Johnson J."/>
            <person name="Jones K."/>
            <person name="Koo H.L."/>
            <person name="Larkin C."/>
            <person name="Pai G."/>
            <person name="Peterson J."/>
            <person name="Khalak H.G."/>
            <person name="Salzberg S."/>
            <person name="Simpson A.J."/>
            <person name="Tallon L."/>
            <person name="Van Aken S."/>
            <person name="Wanless D."/>
            <person name="White O."/>
            <person name="Wortman J."/>
            <person name="Fraser C.M."/>
            <person name="El-Sayed N.M.A."/>
        </authorList>
    </citation>
    <scope>NUCLEOTIDE SEQUENCE</scope>
    <source>
        <strain evidence="5">927/4 GUTat10.1</strain>
    </source>
</reference>
<protein>
    <submittedName>
        <fullName evidence="4">Aminopeptidase, putative</fullName>
    </submittedName>
</protein>
<dbReference type="eggNOG" id="ENOG502RXA8">
    <property type="taxonomic scope" value="Eukaryota"/>
</dbReference>
<gene>
    <name evidence="5" type="primary">Tb08.30P3.40</name>
    <name evidence="4" type="ORF">Tb927.8.7520</name>
</gene>
<dbReference type="GO" id="GO:0004177">
    <property type="term" value="F:aminopeptidase activity"/>
    <property type="evidence" value="ECO:0007669"/>
    <property type="project" value="UniProtKB-KW"/>
</dbReference>
<evidence type="ECO:0000313" key="6">
    <source>
        <dbReference type="Proteomes" id="UP000008524"/>
    </source>
</evidence>
<keyword evidence="6" id="KW-1185">Reference proteome</keyword>
<dbReference type="GeneID" id="3659759"/>
<dbReference type="GO" id="GO:0005929">
    <property type="term" value="C:cilium"/>
    <property type="evidence" value="ECO:0000314"/>
    <property type="project" value="GeneDB"/>
</dbReference>
<feature type="domain" description="Peptidase M1 membrane alanine aminopeptidase" evidence="2">
    <location>
        <begin position="493"/>
        <end position="611"/>
    </location>
</feature>
<dbReference type="PANTHER" id="PTHR11533">
    <property type="entry name" value="PROTEASE M1 ZINC METALLOPROTEASE"/>
    <property type="match status" value="1"/>
</dbReference>
<dbReference type="EMBL" id="AC159445">
    <property type="protein sequence ID" value="AAX70478.1"/>
    <property type="molecule type" value="Genomic_DNA"/>
</dbReference>
<evidence type="ECO:0000259" key="3">
    <source>
        <dbReference type="Pfam" id="PF17900"/>
    </source>
</evidence>
<keyword evidence="4" id="KW-0378">Hydrolase</keyword>
<evidence type="ECO:0000256" key="1">
    <source>
        <dbReference type="SAM" id="MobiDB-lite"/>
    </source>
</evidence>
<evidence type="ECO:0000313" key="5">
    <source>
        <dbReference type="EMBL" id="AAZ13515.1"/>
    </source>
</evidence>
<dbReference type="InterPro" id="IPR027268">
    <property type="entry name" value="Peptidase_M4/M1_CTD_sf"/>
</dbReference>
<dbReference type="Pfam" id="PF17900">
    <property type="entry name" value="Peptidase_M1_N"/>
    <property type="match status" value="1"/>
</dbReference>
<dbReference type="GO" id="GO:0097014">
    <property type="term" value="C:ciliary plasm"/>
    <property type="evidence" value="ECO:0000314"/>
    <property type="project" value="GeneDB"/>
</dbReference>
<dbReference type="InterPro" id="IPR050344">
    <property type="entry name" value="Peptidase_M1_aminopeptidases"/>
</dbReference>
<accession>D6XMD5</accession>
<dbReference type="VEuPathDB" id="TriTrypDB:Tb927.8.7520"/>
<dbReference type="AlphaFoldDB" id="Q57V73"/>
<dbReference type="InParanoid" id="Q57V73"/>
<dbReference type="Gene3D" id="1.10.390.10">
    <property type="entry name" value="Neutral Protease Domain 2"/>
    <property type="match status" value="1"/>
</dbReference>
<dbReference type="OrthoDB" id="263805at2759"/>